<accession>A0A4Z1PMB7</accession>
<evidence type="ECO:0000313" key="1">
    <source>
        <dbReference type="EMBL" id="TID24850.1"/>
    </source>
</evidence>
<gene>
    <name evidence="1" type="ORF">E6O75_ATG04055</name>
</gene>
<evidence type="ECO:0000313" key="2">
    <source>
        <dbReference type="Proteomes" id="UP000298493"/>
    </source>
</evidence>
<dbReference type="STRING" id="86259.A0A4Z1PMB7"/>
<proteinExistence type="predicted"/>
<sequence>MSSCSSHPLPFLRKSPVNLPTFANRVSNFPPEQIASDALSTHIIIHPRLPALFDHFLAHKRVYGSSHEKHLYKTAEIYTWRTLTTRLIEQRPLAFLNGSDHTLLRDGTQLPDAANEWDRNGTNQQHLNRVLTLDDYLSYDEIFLSSLIGVSGQTSFINRGTRNNHARKRSLPKWEERGVIIGLVGARFEREGRMDSSLILPPSPSDLRHPLLRKLFLDFFGPGKQVVHESFDEKLYVERMRITIETLLLEADARAKDMDGKKAFIHVVGLGLGVWQYSSDQPSIYISTFTSSLRTLKLPHIGTINFSWIDNVFASDRDSCIAAGLSKGITVEFSKRDPAEPLENPEEDFLVVSYAWDGNAMPGNEYWMGMLGASGDPAAACCSTIAELHNPLVNPYSERIVVLGK</sequence>
<reference evidence="1 2" key="1">
    <citation type="submission" date="2019-04" db="EMBL/GenBank/DDBJ databases">
        <title>High contiguity whole genome sequence and gene annotation resource for two Venturia nashicola isolates.</title>
        <authorList>
            <person name="Prokchorchik M."/>
            <person name="Won K."/>
            <person name="Lee Y."/>
            <person name="Choi E.D."/>
            <person name="Segonzac C."/>
            <person name="Sohn K.H."/>
        </authorList>
    </citation>
    <scope>NUCLEOTIDE SEQUENCE [LARGE SCALE GENOMIC DNA]</scope>
    <source>
        <strain evidence="1 2">PRI2</strain>
    </source>
</reference>
<dbReference type="EMBL" id="SNSC02000004">
    <property type="protein sequence ID" value="TID24850.1"/>
    <property type="molecule type" value="Genomic_DNA"/>
</dbReference>
<organism evidence="1 2">
    <name type="scientific">Venturia nashicola</name>
    <dbReference type="NCBI Taxonomy" id="86259"/>
    <lineage>
        <taxon>Eukaryota</taxon>
        <taxon>Fungi</taxon>
        <taxon>Dikarya</taxon>
        <taxon>Ascomycota</taxon>
        <taxon>Pezizomycotina</taxon>
        <taxon>Dothideomycetes</taxon>
        <taxon>Pleosporomycetidae</taxon>
        <taxon>Venturiales</taxon>
        <taxon>Venturiaceae</taxon>
        <taxon>Venturia</taxon>
    </lineage>
</organism>
<dbReference type="InterPro" id="IPR032063">
    <property type="entry name" value="MavL-like"/>
</dbReference>
<name>A0A4Z1PMB7_9PEZI</name>
<dbReference type="Proteomes" id="UP000298493">
    <property type="component" value="Unassembled WGS sequence"/>
</dbReference>
<dbReference type="AlphaFoldDB" id="A0A4Z1PMB7"/>
<dbReference type="Pfam" id="PF16062">
    <property type="entry name" value="MavL-like"/>
    <property type="match status" value="2"/>
</dbReference>
<protein>
    <submittedName>
        <fullName evidence="1">Uncharacterized protein</fullName>
    </submittedName>
</protein>
<comment type="caution">
    <text evidence="1">The sequence shown here is derived from an EMBL/GenBank/DDBJ whole genome shotgun (WGS) entry which is preliminary data.</text>
</comment>
<keyword evidence="2" id="KW-1185">Reference proteome</keyword>